<feature type="compositionally biased region" description="Polar residues" evidence="1">
    <location>
        <begin position="307"/>
        <end position="325"/>
    </location>
</feature>
<reference evidence="2 3" key="1">
    <citation type="submission" date="2016-07" db="EMBL/GenBank/DDBJ databases">
        <title>Pervasive Adenine N6-methylation of Active Genes in Fungi.</title>
        <authorList>
            <consortium name="DOE Joint Genome Institute"/>
            <person name="Mondo S.J."/>
            <person name="Dannebaum R.O."/>
            <person name="Kuo R.C."/>
            <person name="Labutti K."/>
            <person name="Haridas S."/>
            <person name="Kuo A."/>
            <person name="Salamov A."/>
            <person name="Ahrendt S.R."/>
            <person name="Lipzen A."/>
            <person name="Sullivan W."/>
            <person name="Andreopoulos W.B."/>
            <person name="Clum A."/>
            <person name="Lindquist E."/>
            <person name="Daum C."/>
            <person name="Ramamoorthy G.K."/>
            <person name="Gryganskyi A."/>
            <person name="Culley D."/>
            <person name="Magnuson J.K."/>
            <person name="James T.Y."/>
            <person name="O'Malley M.A."/>
            <person name="Stajich J.E."/>
            <person name="Spatafora J.W."/>
            <person name="Visel A."/>
            <person name="Grigoriev I.V."/>
        </authorList>
    </citation>
    <scope>NUCLEOTIDE SEQUENCE [LARGE SCALE GENOMIC DNA]</scope>
    <source>
        <strain evidence="2 3">NRRL 3116</strain>
    </source>
</reference>
<dbReference type="PANTHER" id="PTHR24330">
    <property type="entry name" value="HOMEOBOX PROTEIN BARH-LIKE"/>
    <property type="match status" value="1"/>
</dbReference>
<feature type="compositionally biased region" description="Low complexity" evidence="1">
    <location>
        <begin position="378"/>
        <end position="388"/>
    </location>
</feature>
<feature type="compositionally biased region" description="Acidic residues" evidence="1">
    <location>
        <begin position="109"/>
        <end position="119"/>
    </location>
</feature>
<keyword evidence="3" id="KW-1185">Reference proteome</keyword>
<feature type="compositionally biased region" description="Basic and acidic residues" evidence="1">
    <location>
        <begin position="348"/>
        <end position="358"/>
    </location>
</feature>
<dbReference type="EMBL" id="MCFF01000006">
    <property type="protein sequence ID" value="ORZ26818.1"/>
    <property type="molecule type" value="Genomic_DNA"/>
</dbReference>
<dbReference type="Proteomes" id="UP000193648">
    <property type="component" value="Unassembled WGS sequence"/>
</dbReference>
<dbReference type="AlphaFoldDB" id="A0A1Y2GWZ5"/>
<feature type="region of interest" description="Disordered" evidence="1">
    <location>
        <begin position="834"/>
        <end position="873"/>
    </location>
</feature>
<protein>
    <submittedName>
        <fullName evidence="2">Uncharacterized protein</fullName>
    </submittedName>
</protein>
<feature type="compositionally biased region" description="Pro residues" evidence="1">
    <location>
        <begin position="863"/>
        <end position="873"/>
    </location>
</feature>
<feature type="region of interest" description="Disordered" evidence="1">
    <location>
        <begin position="886"/>
        <end position="936"/>
    </location>
</feature>
<accession>A0A1Y2GWZ5</accession>
<feature type="region of interest" description="Disordered" evidence="1">
    <location>
        <begin position="97"/>
        <end position="136"/>
    </location>
</feature>
<feature type="compositionally biased region" description="Low complexity" evidence="1">
    <location>
        <begin position="903"/>
        <end position="935"/>
    </location>
</feature>
<dbReference type="InParanoid" id="A0A1Y2GWZ5"/>
<feature type="compositionally biased region" description="Polar residues" evidence="1">
    <location>
        <begin position="888"/>
        <end position="898"/>
    </location>
</feature>
<dbReference type="RefSeq" id="XP_021884581.1">
    <property type="nucleotide sequence ID" value="XM_022029812.1"/>
</dbReference>
<feature type="compositionally biased region" description="Polar residues" evidence="1">
    <location>
        <begin position="389"/>
        <end position="401"/>
    </location>
</feature>
<dbReference type="GeneID" id="33571655"/>
<feature type="region of interest" description="Disordered" evidence="1">
    <location>
        <begin position="1124"/>
        <end position="1163"/>
    </location>
</feature>
<feature type="compositionally biased region" description="Low complexity" evidence="1">
    <location>
        <begin position="630"/>
        <end position="639"/>
    </location>
</feature>
<feature type="region of interest" description="Disordered" evidence="1">
    <location>
        <begin position="161"/>
        <end position="261"/>
    </location>
</feature>
<name>A0A1Y2GWZ5_9FUNG</name>
<organism evidence="2 3">
    <name type="scientific">Lobosporangium transversale</name>
    <dbReference type="NCBI Taxonomy" id="64571"/>
    <lineage>
        <taxon>Eukaryota</taxon>
        <taxon>Fungi</taxon>
        <taxon>Fungi incertae sedis</taxon>
        <taxon>Mucoromycota</taxon>
        <taxon>Mortierellomycotina</taxon>
        <taxon>Mortierellomycetes</taxon>
        <taxon>Mortierellales</taxon>
        <taxon>Mortierellaceae</taxon>
        <taxon>Lobosporangium</taxon>
    </lineage>
</organism>
<dbReference type="InterPro" id="IPR052145">
    <property type="entry name" value="Mediator/Homeobox_domain"/>
</dbReference>
<feature type="compositionally biased region" description="Low complexity" evidence="1">
    <location>
        <begin position="197"/>
        <end position="252"/>
    </location>
</feature>
<feature type="compositionally biased region" description="Low complexity" evidence="1">
    <location>
        <begin position="1130"/>
        <end position="1145"/>
    </location>
</feature>
<feature type="region of interest" description="Disordered" evidence="1">
    <location>
        <begin position="630"/>
        <end position="660"/>
    </location>
</feature>
<proteinExistence type="predicted"/>
<feature type="compositionally biased region" description="Basic residues" evidence="1">
    <location>
        <begin position="165"/>
        <end position="185"/>
    </location>
</feature>
<feature type="region of interest" description="Disordered" evidence="1">
    <location>
        <begin position="566"/>
        <end position="599"/>
    </location>
</feature>
<sequence length="1178" mass="127764">MVVHPRLVGVLLRGRSNWKAVVETDIFVLQHHPRQENNPYRIITRGFPHYRVAEGDSIELLKEELDHLSQSARVVIQGKITSKKIVTWLKGTSTPNALSPPDIDLLNQEQDDDDEEFHDEDGYLSGSDLSMFSDEEDTPITDSFKLGVAGRLLRKAISLEDVKKRSSTTKPHRHSHQHQRSRHQHSTLLTNDLPERPGSSASASFLSVPSGSLPSSSTAATSHQFQYHQRMQQQQRLQQQQLQQSQSRSHPQNRSQHQYSLKPPYELDYLHKDYHRPSTMSQQRQQEDNYTLYTLDPVDRHQHQQHGDQSIYPNSNQHTTTWTQSPDKEDVQMFPFLNLGRRSNGGSRDSDSFHRSTHDGGVFEPPVATVPSDKDEQQQQQQHQQQQQANGDGSTRNTSGSFGWSSAPLILNTIISWIEGPPGLLAVAGAGGANSNGSGGGPNTGTKKSEKPNSILEIPLQFIALLTYPEPDPRNGNKVTLAMVRETAFVKQRRKTLLMLTAYTLLVRYCSFDFFLVLLFASNCGMLFLMKNSGRMNVNMAKRAVNQRVGWAKQWAGGIFRRGGGGGGGTPGISNTNNHVNNGGTNHHQQNNSINTNTNGDVTAMQQQQEQQQCGMSYFSASATSSKSTSMLSSTLATGSGTGSGPAGGDKSESAQEESPQQFIKRYGLFGKRKALNMINSAPTTPSGGIPAPTVPSTLSAILGSSSLSSDGATVARGAGVVVGDDASIMTGRTQRRGFFKRNATPTALASTLTLASRSATAPPAAIATAMSGPSTGTGTTLPSKPPAIVLGSASSFHSSIFTSRLVGGSSSNSPTIVPTSTSALTPVTNVLQSQLQSLPPRSPSPNTVRRDFSWSRPWSSTPLPPSLAPMPTPTAALLQKQLVDSPLSDSTWESPSPKSMPVVTSDSTPATAAAAVTAPASPLQQTQTQTQTQTNRSIVSINPRLFLPGFSLKQQNQQHQKQQQPERQQLLATTPLTKLMTATMTTEPARDTDTAVATTTATVTFATSSSMEEGATTPISPQPLNVTILSSPTSILHEREGGEENEPDQLGLMTPNESGDDIMFHERIHGIQRRRDGRVEGEGVGVESTEDEVVEAAVDVEMLGHVISTDSSRYLSRYMSSPETLSLPSMPSCQQRSQSQSQLQSKEETLLGLDHTSRSTAVTEPEIEGLLLLDREA</sequence>
<feature type="region of interest" description="Disordered" evidence="1">
    <location>
        <begin position="300"/>
        <end position="401"/>
    </location>
</feature>
<evidence type="ECO:0000313" key="3">
    <source>
        <dbReference type="Proteomes" id="UP000193648"/>
    </source>
</evidence>
<evidence type="ECO:0000313" key="2">
    <source>
        <dbReference type="EMBL" id="ORZ26818.1"/>
    </source>
</evidence>
<gene>
    <name evidence="2" type="ORF">BCR41DRAFT_419775</name>
</gene>
<evidence type="ECO:0000256" key="1">
    <source>
        <dbReference type="SAM" id="MobiDB-lite"/>
    </source>
</evidence>
<feature type="compositionally biased region" description="Low complexity" evidence="1">
    <location>
        <begin position="572"/>
        <end position="592"/>
    </location>
</feature>
<feature type="compositionally biased region" description="Low complexity" evidence="1">
    <location>
        <begin position="337"/>
        <end position="347"/>
    </location>
</feature>
<dbReference type="PANTHER" id="PTHR24330:SF19">
    <property type="entry name" value="MEDIATOR OF RNA POLYMERASE II TRANSCRIPTION SUBUNIT 29"/>
    <property type="match status" value="1"/>
</dbReference>
<dbReference type="OrthoDB" id="5596972at2759"/>
<comment type="caution">
    <text evidence="2">The sequence shown here is derived from an EMBL/GenBank/DDBJ whole genome shotgun (WGS) entry which is preliminary data.</text>
</comment>